<keyword evidence="3" id="KW-1185">Reference proteome</keyword>
<reference evidence="2 3" key="1">
    <citation type="submission" date="2020-03" db="EMBL/GenBank/DDBJ databases">
        <title>A novel species.</title>
        <authorList>
            <person name="Gao J."/>
        </authorList>
    </citation>
    <scope>NUCLEOTIDE SEQUENCE [LARGE SCALE GENOMIC DNA]</scope>
    <source>
        <strain evidence="2 3">QMT-12</strain>
    </source>
</reference>
<dbReference type="Gene3D" id="1.10.260.40">
    <property type="entry name" value="lambda repressor-like DNA-binding domains"/>
    <property type="match status" value="1"/>
</dbReference>
<dbReference type="SMART" id="SM00530">
    <property type="entry name" value="HTH_XRE"/>
    <property type="match status" value="1"/>
</dbReference>
<dbReference type="CDD" id="cd00093">
    <property type="entry name" value="HTH_XRE"/>
    <property type="match status" value="1"/>
</dbReference>
<dbReference type="PROSITE" id="PS50943">
    <property type="entry name" value="HTH_CROC1"/>
    <property type="match status" value="1"/>
</dbReference>
<dbReference type="Proteomes" id="UP000501179">
    <property type="component" value="Chromosome"/>
</dbReference>
<evidence type="ECO:0000313" key="2">
    <source>
        <dbReference type="EMBL" id="QIQ03552.1"/>
    </source>
</evidence>
<dbReference type="KEGG" id="slia:HA039_15555"/>
<proteinExistence type="predicted"/>
<sequence length="278" mass="30906">MARAENKETVSPTMRYVAAIARLLRKQKGWSQEELGKKIGFTGSAISAMETCAQPASDQMLVGLERELGEGSGIFERAREEVRVEKFPSRFKDFVAFEQKARSLTMYEVLLVNGLFQTEGYARALFAGGFPQMSDERVEELVDIRMARKAVFDHNPPAVIELVVDESALLRTIGSASIMREQLLHLAAMAQRWNVTLQVMPLNQGLSGQYAGTDGPFTLIETDQHDHLGYMEGQRESQVISDPAKVSALTQIYAKIRAQALGPRESLALIERLAGEEQ</sequence>
<dbReference type="RefSeq" id="WP_167029627.1">
    <property type="nucleotide sequence ID" value="NZ_CP050177.1"/>
</dbReference>
<dbReference type="SUPFAM" id="SSF47413">
    <property type="entry name" value="lambda repressor-like DNA-binding domains"/>
    <property type="match status" value="1"/>
</dbReference>
<dbReference type="Pfam" id="PF19054">
    <property type="entry name" value="DUF5753"/>
    <property type="match status" value="1"/>
</dbReference>
<dbReference type="GO" id="GO:0003677">
    <property type="term" value="F:DNA binding"/>
    <property type="evidence" value="ECO:0007669"/>
    <property type="project" value="InterPro"/>
</dbReference>
<name>A0A6G9GZ41_9ACTN</name>
<accession>A0A6G9GZ41</accession>
<dbReference type="AlphaFoldDB" id="A0A6G9GZ41"/>
<dbReference type="Pfam" id="PF01381">
    <property type="entry name" value="HTH_3"/>
    <property type="match status" value="1"/>
</dbReference>
<feature type="domain" description="HTH cro/C1-type" evidence="1">
    <location>
        <begin position="22"/>
        <end position="75"/>
    </location>
</feature>
<dbReference type="EMBL" id="CP050177">
    <property type="protein sequence ID" value="QIQ03552.1"/>
    <property type="molecule type" value="Genomic_DNA"/>
</dbReference>
<dbReference type="InterPro" id="IPR043917">
    <property type="entry name" value="DUF5753"/>
</dbReference>
<gene>
    <name evidence="2" type="ORF">HA039_15555</name>
</gene>
<dbReference type="InterPro" id="IPR001387">
    <property type="entry name" value="Cro/C1-type_HTH"/>
</dbReference>
<organism evidence="2 3">
    <name type="scientific">Streptomyces liangshanensis</name>
    <dbReference type="NCBI Taxonomy" id="2717324"/>
    <lineage>
        <taxon>Bacteria</taxon>
        <taxon>Bacillati</taxon>
        <taxon>Actinomycetota</taxon>
        <taxon>Actinomycetes</taxon>
        <taxon>Kitasatosporales</taxon>
        <taxon>Streptomycetaceae</taxon>
        <taxon>Streptomyces</taxon>
    </lineage>
</organism>
<protein>
    <submittedName>
        <fullName evidence="2">Helix-turn-helix domain-containing protein</fullName>
    </submittedName>
</protein>
<evidence type="ECO:0000313" key="3">
    <source>
        <dbReference type="Proteomes" id="UP000501179"/>
    </source>
</evidence>
<evidence type="ECO:0000259" key="1">
    <source>
        <dbReference type="PROSITE" id="PS50943"/>
    </source>
</evidence>
<dbReference type="InterPro" id="IPR010982">
    <property type="entry name" value="Lambda_DNA-bd_dom_sf"/>
</dbReference>